<name>A0A1H1M771_MUCMA</name>
<feature type="chain" id="PRO_5009254095" evidence="2">
    <location>
        <begin position="20"/>
        <end position="169"/>
    </location>
</feature>
<dbReference type="Proteomes" id="UP000199679">
    <property type="component" value="Chromosome I"/>
</dbReference>
<sequence>MKNLIITLFLLTSSLLVEAQQNQPSHAQPDSVIKLIPYGEGRQAGYLYTIGGKLQTPDDVKMKLLAYAPSADEYHKARNSATWVYISTAGFAITSTVAVFEYAHNNKSYGATTAWVNGVPTFVYPHHSYTSAYIFTGLATAFITSTIINLVHASKHAKKSLDVYNQRFE</sequence>
<reference evidence="3 4" key="1">
    <citation type="submission" date="2016-10" db="EMBL/GenBank/DDBJ databases">
        <authorList>
            <person name="de Groot N.N."/>
        </authorList>
    </citation>
    <scope>NUCLEOTIDE SEQUENCE [LARGE SCALE GENOMIC DNA]</scope>
    <source>
        <strain evidence="3 4">MP1X4</strain>
    </source>
</reference>
<protein>
    <submittedName>
        <fullName evidence="3">Uncharacterized protein</fullName>
    </submittedName>
</protein>
<accession>A0A1H1M771</accession>
<keyword evidence="1" id="KW-0472">Membrane</keyword>
<keyword evidence="1" id="KW-0812">Transmembrane</keyword>
<dbReference type="EMBL" id="LT629740">
    <property type="protein sequence ID" value="SDR82477.1"/>
    <property type="molecule type" value="Genomic_DNA"/>
</dbReference>
<dbReference type="AlphaFoldDB" id="A0A1H1M771"/>
<keyword evidence="2" id="KW-0732">Signal</keyword>
<dbReference type="STRING" id="652787.SAMN05216490_0008"/>
<evidence type="ECO:0000313" key="3">
    <source>
        <dbReference type="EMBL" id="SDR82477.1"/>
    </source>
</evidence>
<keyword evidence="4" id="KW-1185">Reference proteome</keyword>
<dbReference type="RefSeq" id="WP_091367502.1">
    <property type="nucleotide sequence ID" value="NZ_LT629740.1"/>
</dbReference>
<organism evidence="3 4">
    <name type="scientific">Mucilaginibacter mallensis</name>
    <dbReference type="NCBI Taxonomy" id="652787"/>
    <lineage>
        <taxon>Bacteria</taxon>
        <taxon>Pseudomonadati</taxon>
        <taxon>Bacteroidota</taxon>
        <taxon>Sphingobacteriia</taxon>
        <taxon>Sphingobacteriales</taxon>
        <taxon>Sphingobacteriaceae</taxon>
        <taxon>Mucilaginibacter</taxon>
    </lineage>
</organism>
<evidence type="ECO:0000313" key="4">
    <source>
        <dbReference type="Proteomes" id="UP000199679"/>
    </source>
</evidence>
<evidence type="ECO:0000256" key="1">
    <source>
        <dbReference type="SAM" id="Phobius"/>
    </source>
</evidence>
<proteinExistence type="predicted"/>
<keyword evidence="1" id="KW-1133">Transmembrane helix</keyword>
<dbReference type="OrthoDB" id="795816at2"/>
<feature type="transmembrane region" description="Helical" evidence="1">
    <location>
        <begin position="132"/>
        <end position="151"/>
    </location>
</feature>
<gene>
    <name evidence="3" type="ORF">SAMN05216490_0008</name>
</gene>
<feature type="signal peptide" evidence="2">
    <location>
        <begin position="1"/>
        <end position="19"/>
    </location>
</feature>
<evidence type="ECO:0000256" key="2">
    <source>
        <dbReference type="SAM" id="SignalP"/>
    </source>
</evidence>